<dbReference type="EMBL" id="GFTR01002018">
    <property type="protein sequence ID" value="JAW14408.1"/>
    <property type="molecule type" value="Transcribed_RNA"/>
</dbReference>
<feature type="region of interest" description="Disordered" evidence="1">
    <location>
        <begin position="58"/>
        <end position="120"/>
    </location>
</feature>
<dbReference type="SUPFAM" id="SSF57756">
    <property type="entry name" value="Retrovirus zinc finger-like domains"/>
    <property type="match status" value="1"/>
</dbReference>
<dbReference type="InterPro" id="IPR039715">
    <property type="entry name" value="ZCCHC10"/>
</dbReference>
<dbReference type="AlphaFoldDB" id="A0A224XWZ2"/>
<dbReference type="PANTHER" id="PTHR13491">
    <property type="entry name" value="ZCCHC10 PROTEIN"/>
    <property type="match status" value="1"/>
</dbReference>
<dbReference type="Pfam" id="PF13917">
    <property type="entry name" value="zf-CCHC_3"/>
    <property type="match status" value="1"/>
</dbReference>
<reference evidence="2" key="1">
    <citation type="journal article" date="2018" name="PLoS Negl. Trop. Dis.">
        <title>An insight into the salivary gland and fat body transcriptome of Panstrongylus lignarius (Hemiptera: Heteroptera), the main vector of Chagas disease in Peru.</title>
        <authorList>
            <person name="Nevoa J.C."/>
            <person name="Mendes M.T."/>
            <person name="da Silva M.V."/>
            <person name="Soares S.C."/>
            <person name="Oliveira C.J.F."/>
            <person name="Ribeiro J.M.C."/>
        </authorList>
    </citation>
    <scope>NUCLEOTIDE SEQUENCE</scope>
</reference>
<dbReference type="PANTHER" id="PTHR13491:SF0">
    <property type="entry name" value="ZINC FINGER CCHC DOMAIN-CONTAINING PROTEIN 10"/>
    <property type="match status" value="1"/>
</dbReference>
<organism evidence="2">
    <name type="scientific">Panstrongylus lignarius</name>
    <dbReference type="NCBI Taxonomy" id="156445"/>
    <lineage>
        <taxon>Eukaryota</taxon>
        <taxon>Metazoa</taxon>
        <taxon>Ecdysozoa</taxon>
        <taxon>Arthropoda</taxon>
        <taxon>Hexapoda</taxon>
        <taxon>Insecta</taxon>
        <taxon>Pterygota</taxon>
        <taxon>Neoptera</taxon>
        <taxon>Paraneoptera</taxon>
        <taxon>Hemiptera</taxon>
        <taxon>Heteroptera</taxon>
        <taxon>Panheteroptera</taxon>
        <taxon>Cimicomorpha</taxon>
        <taxon>Reduviidae</taxon>
        <taxon>Triatominae</taxon>
        <taxon>Panstrongylus</taxon>
    </lineage>
</organism>
<proteinExistence type="predicted"/>
<dbReference type="InterPro" id="IPR036875">
    <property type="entry name" value="Znf_CCHC_sf"/>
</dbReference>
<feature type="compositionally biased region" description="Low complexity" evidence="1">
    <location>
        <begin position="81"/>
        <end position="120"/>
    </location>
</feature>
<name>A0A224XWZ2_9HEMI</name>
<sequence>MVIGKSLKEPPKPASLQTPKCQKCLESGHWTYECKGKRKFLHRSSRSSLLNKRMKVLEDKEKDIPSSGKQKRIVKNGEYCSSSSSSSSSTSSTSSSESSSDSSSDSGSDSSSSDSNCDSE</sequence>
<accession>A0A224XWZ2</accession>
<dbReference type="GO" id="GO:0008270">
    <property type="term" value="F:zinc ion binding"/>
    <property type="evidence" value="ECO:0007669"/>
    <property type="project" value="InterPro"/>
</dbReference>
<evidence type="ECO:0000313" key="2">
    <source>
        <dbReference type="EMBL" id="JAW14408.1"/>
    </source>
</evidence>
<dbReference type="GO" id="GO:0003676">
    <property type="term" value="F:nucleic acid binding"/>
    <property type="evidence" value="ECO:0007669"/>
    <property type="project" value="InterPro"/>
</dbReference>
<evidence type="ECO:0000256" key="1">
    <source>
        <dbReference type="SAM" id="MobiDB-lite"/>
    </source>
</evidence>
<protein>
    <submittedName>
        <fullName evidence="2">Putative zinc finger cchc domain-containing protein 10</fullName>
    </submittedName>
</protein>